<evidence type="ECO:0000256" key="4">
    <source>
        <dbReference type="ARBA" id="ARBA00023267"/>
    </source>
</evidence>
<dbReference type="InterPro" id="IPR013196">
    <property type="entry name" value="HTH_11"/>
</dbReference>
<dbReference type="Gene3D" id="2.30.30.100">
    <property type="match status" value="1"/>
</dbReference>
<reference evidence="7 8" key="1">
    <citation type="submission" date="2020-08" db="EMBL/GenBank/DDBJ databases">
        <title>Genome public.</title>
        <authorList>
            <person name="Liu C."/>
            <person name="Sun Q."/>
        </authorList>
    </citation>
    <scope>NUCLEOTIDE SEQUENCE [LARGE SCALE GENOMIC DNA]</scope>
    <source>
        <strain evidence="7 8">New-38</strain>
    </source>
</reference>
<keyword evidence="3 5" id="KW-0067">ATP-binding</keyword>
<keyword evidence="5" id="KW-0238">DNA-binding</keyword>
<dbReference type="InterPro" id="IPR003142">
    <property type="entry name" value="BPL_C"/>
</dbReference>
<sequence length="329" mass="35877">MLREDVLKLLKEGEGPQSGEEMSQRLGVSRAAVWKAVSALRDEGYLISSAPNRGYRLEASPDRISAGELAGSLAGCVLGRELICLDTVDSTNSEIKRRALEGAAEGLTVLADQQTAGRGRRGRGFVSPAGKGLYLSVLLRPESALRELLWLTAWTGVAVCDAVEEVCGFRPGIKWTNDIVWNGRKLCGILTELGMEGEGVQPQYVVIGVGINVSQTAEDFGPEVAPLAVSLGEILEHPPRRAELAAALLRSLDTLRAEFPRSRERYLEQYRRDCVTLGKEVRILRGSESWAGVAEEIDEDFQLVVRRSDGRREIVNAGEVSVRGMLGYV</sequence>
<feature type="binding site" evidence="5">
    <location>
        <begin position="90"/>
        <end position="92"/>
    </location>
    <ligand>
        <name>biotin</name>
        <dbReference type="ChEBI" id="CHEBI:57586"/>
    </ligand>
</feature>
<dbReference type="InterPro" id="IPR004408">
    <property type="entry name" value="Biotin_CoA_COase_ligase"/>
</dbReference>
<evidence type="ECO:0000256" key="3">
    <source>
        <dbReference type="ARBA" id="ARBA00022840"/>
    </source>
</evidence>
<evidence type="ECO:0000313" key="8">
    <source>
        <dbReference type="Proteomes" id="UP000660021"/>
    </source>
</evidence>
<dbReference type="Proteomes" id="UP000660021">
    <property type="component" value="Unassembled WGS sequence"/>
</dbReference>
<keyword evidence="1 5" id="KW-0436">Ligase</keyword>
<dbReference type="RefSeq" id="WP_101691505.1">
    <property type="nucleotide sequence ID" value="NZ_JACOPR010000006.1"/>
</dbReference>
<dbReference type="PANTHER" id="PTHR12835:SF5">
    <property type="entry name" value="BIOTIN--PROTEIN LIGASE"/>
    <property type="match status" value="1"/>
</dbReference>
<feature type="DNA-binding region" description="H-T-H motif" evidence="5">
    <location>
        <begin position="19"/>
        <end position="38"/>
    </location>
</feature>
<evidence type="ECO:0000256" key="5">
    <source>
        <dbReference type="HAMAP-Rule" id="MF_00978"/>
    </source>
</evidence>
<dbReference type="SUPFAM" id="SSF50037">
    <property type="entry name" value="C-terminal domain of transcriptional repressors"/>
    <property type="match status" value="1"/>
</dbReference>
<dbReference type="GO" id="GO:0004077">
    <property type="term" value="F:biotin--[biotin carboxyl-carrier protein] ligase activity"/>
    <property type="evidence" value="ECO:0007669"/>
    <property type="project" value="UniProtKB-EC"/>
</dbReference>
<dbReference type="InterPro" id="IPR036390">
    <property type="entry name" value="WH_DNA-bd_sf"/>
</dbReference>
<evidence type="ECO:0000256" key="2">
    <source>
        <dbReference type="ARBA" id="ARBA00022741"/>
    </source>
</evidence>
<organism evidence="7 8">
    <name type="scientific">Pseudoflavonifractor hominis</name>
    <dbReference type="NCBI Taxonomy" id="2763059"/>
    <lineage>
        <taxon>Bacteria</taxon>
        <taxon>Bacillati</taxon>
        <taxon>Bacillota</taxon>
        <taxon>Clostridia</taxon>
        <taxon>Eubacteriales</taxon>
        <taxon>Oscillospiraceae</taxon>
        <taxon>Pseudoflavonifractor</taxon>
    </lineage>
</organism>
<feature type="binding site" evidence="5">
    <location>
        <position position="185"/>
    </location>
    <ligand>
        <name>biotin</name>
        <dbReference type="ChEBI" id="CHEBI:57586"/>
    </ligand>
</feature>
<evidence type="ECO:0000313" key="7">
    <source>
        <dbReference type="EMBL" id="MBC5731241.1"/>
    </source>
</evidence>
<dbReference type="Pfam" id="PF02237">
    <property type="entry name" value="BPL_C"/>
    <property type="match status" value="1"/>
</dbReference>
<dbReference type="HAMAP" id="MF_00978">
    <property type="entry name" value="Bifunct_BirA"/>
    <property type="match status" value="1"/>
</dbReference>
<dbReference type="InterPro" id="IPR004143">
    <property type="entry name" value="BPL_LPL_catalytic"/>
</dbReference>
<feature type="binding site" evidence="5">
    <location>
        <position position="114"/>
    </location>
    <ligand>
        <name>biotin</name>
        <dbReference type="ChEBI" id="CHEBI:57586"/>
    </ligand>
</feature>
<comment type="similarity">
    <text evidence="5">Belongs to the biotin--protein ligase family.</text>
</comment>
<dbReference type="InterPro" id="IPR030855">
    <property type="entry name" value="Bifunct_BirA"/>
</dbReference>
<gene>
    <name evidence="5" type="primary">birA</name>
    <name evidence="7" type="ORF">H8S34_10415</name>
</gene>
<keyword evidence="4 5" id="KW-0092">Biotin</keyword>
<dbReference type="PROSITE" id="PS51733">
    <property type="entry name" value="BPL_LPL_CATALYTIC"/>
    <property type="match status" value="1"/>
</dbReference>
<dbReference type="CDD" id="cd16442">
    <property type="entry name" value="BPL"/>
    <property type="match status" value="1"/>
</dbReference>
<proteinExistence type="inferred from homology"/>
<keyword evidence="8" id="KW-1185">Reference proteome</keyword>
<dbReference type="InterPro" id="IPR036388">
    <property type="entry name" value="WH-like_DNA-bd_sf"/>
</dbReference>
<keyword evidence="5" id="KW-0804">Transcription</keyword>
<dbReference type="SUPFAM" id="SSF46785">
    <property type="entry name" value="Winged helix' DNA-binding domain"/>
    <property type="match status" value="1"/>
</dbReference>
<comment type="catalytic activity">
    <reaction evidence="5">
        <text>biotin + L-lysyl-[protein] + ATP = N(6)-biotinyl-L-lysyl-[protein] + AMP + diphosphate + H(+)</text>
        <dbReference type="Rhea" id="RHEA:11756"/>
        <dbReference type="Rhea" id="RHEA-COMP:9752"/>
        <dbReference type="Rhea" id="RHEA-COMP:10505"/>
        <dbReference type="ChEBI" id="CHEBI:15378"/>
        <dbReference type="ChEBI" id="CHEBI:29969"/>
        <dbReference type="ChEBI" id="CHEBI:30616"/>
        <dbReference type="ChEBI" id="CHEBI:33019"/>
        <dbReference type="ChEBI" id="CHEBI:57586"/>
        <dbReference type="ChEBI" id="CHEBI:83144"/>
        <dbReference type="ChEBI" id="CHEBI:456215"/>
        <dbReference type="EC" id="6.3.4.15"/>
    </reaction>
</comment>
<dbReference type="PANTHER" id="PTHR12835">
    <property type="entry name" value="BIOTIN PROTEIN LIGASE"/>
    <property type="match status" value="1"/>
</dbReference>
<evidence type="ECO:0000259" key="6">
    <source>
        <dbReference type="PROSITE" id="PS51733"/>
    </source>
</evidence>
<dbReference type="SUPFAM" id="SSF55681">
    <property type="entry name" value="Class II aaRS and biotin synthetases"/>
    <property type="match status" value="1"/>
</dbReference>
<comment type="caution">
    <text evidence="7">The sequence shown here is derived from an EMBL/GenBank/DDBJ whole genome shotgun (WGS) entry which is preliminary data.</text>
</comment>
<dbReference type="NCBIfam" id="TIGR00121">
    <property type="entry name" value="birA_ligase"/>
    <property type="match status" value="1"/>
</dbReference>
<name>A0ABR7HUM0_9FIRM</name>
<dbReference type="EC" id="6.3.4.15" evidence="5"/>
<feature type="binding site" evidence="5">
    <location>
        <begin position="118"/>
        <end position="120"/>
    </location>
    <ligand>
        <name>biotin</name>
        <dbReference type="ChEBI" id="CHEBI:57586"/>
    </ligand>
</feature>
<keyword evidence="5" id="KW-0678">Repressor</keyword>
<dbReference type="Pfam" id="PF03099">
    <property type="entry name" value="BPL_LplA_LipB"/>
    <property type="match status" value="1"/>
</dbReference>
<comment type="function">
    <text evidence="5">Acts both as a biotin--[acetyl-CoA-carboxylase] ligase and a repressor.</text>
</comment>
<dbReference type="Gene3D" id="1.10.10.10">
    <property type="entry name" value="Winged helix-like DNA-binding domain superfamily/Winged helix DNA-binding domain"/>
    <property type="match status" value="1"/>
</dbReference>
<keyword evidence="5" id="KW-0805">Transcription regulation</keyword>
<feature type="domain" description="BPL/LPL catalytic" evidence="6">
    <location>
        <begin position="67"/>
        <end position="260"/>
    </location>
</feature>
<protein>
    <recommendedName>
        <fullName evidence="5">Bifunctional ligase/repressor BirA</fullName>
    </recommendedName>
    <alternativeName>
        <fullName evidence="5">Biotin--[acetyl-CoA-carboxylase] ligase</fullName>
        <ecNumber evidence="5">6.3.4.15</ecNumber>
    </alternativeName>
    <alternativeName>
        <fullName evidence="5">Biotin--protein ligase</fullName>
    </alternativeName>
    <alternativeName>
        <fullName evidence="5">Biotin-[acetyl-CoA carboxylase] synthetase</fullName>
    </alternativeName>
</protein>
<evidence type="ECO:0000256" key="1">
    <source>
        <dbReference type="ARBA" id="ARBA00022598"/>
    </source>
</evidence>
<keyword evidence="2 5" id="KW-0547">Nucleotide-binding</keyword>
<dbReference type="InterPro" id="IPR045864">
    <property type="entry name" value="aa-tRNA-synth_II/BPL/LPL"/>
</dbReference>
<dbReference type="InterPro" id="IPR008988">
    <property type="entry name" value="Transcriptional_repressor_C"/>
</dbReference>
<dbReference type="EMBL" id="JACOPR010000006">
    <property type="protein sequence ID" value="MBC5731241.1"/>
    <property type="molecule type" value="Genomic_DNA"/>
</dbReference>
<dbReference type="Pfam" id="PF08279">
    <property type="entry name" value="HTH_11"/>
    <property type="match status" value="1"/>
</dbReference>
<accession>A0ABR7HUM0</accession>
<dbReference type="Gene3D" id="3.30.930.10">
    <property type="entry name" value="Bira Bifunctional Protein, Domain 2"/>
    <property type="match status" value="1"/>
</dbReference>